<dbReference type="SMART" id="SM00450">
    <property type="entry name" value="RHOD"/>
    <property type="match status" value="1"/>
</dbReference>
<accession>A0AAE0IVX8</accession>
<dbReference type="Pfam" id="PF00581">
    <property type="entry name" value="Rhodanese"/>
    <property type="match status" value="1"/>
</dbReference>
<feature type="compositionally biased region" description="Polar residues" evidence="1">
    <location>
        <begin position="259"/>
        <end position="274"/>
    </location>
</feature>
<reference evidence="4" key="1">
    <citation type="journal article" date="2023" name="Mol. Phylogenet. Evol.">
        <title>Genome-scale phylogeny and comparative genomics of the fungal order Sordariales.</title>
        <authorList>
            <person name="Hensen N."/>
            <person name="Bonometti L."/>
            <person name="Westerberg I."/>
            <person name="Brannstrom I.O."/>
            <person name="Guillou S."/>
            <person name="Cros-Aarteil S."/>
            <person name="Calhoun S."/>
            <person name="Haridas S."/>
            <person name="Kuo A."/>
            <person name="Mondo S."/>
            <person name="Pangilinan J."/>
            <person name="Riley R."/>
            <person name="LaButti K."/>
            <person name="Andreopoulos B."/>
            <person name="Lipzen A."/>
            <person name="Chen C."/>
            <person name="Yan M."/>
            <person name="Daum C."/>
            <person name="Ng V."/>
            <person name="Clum A."/>
            <person name="Steindorff A."/>
            <person name="Ohm R.A."/>
            <person name="Martin F."/>
            <person name="Silar P."/>
            <person name="Natvig D.O."/>
            <person name="Lalanne C."/>
            <person name="Gautier V."/>
            <person name="Ament-Velasquez S.L."/>
            <person name="Kruys A."/>
            <person name="Hutchinson M.I."/>
            <person name="Powell A.J."/>
            <person name="Barry K."/>
            <person name="Miller A.N."/>
            <person name="Grigoriev I.V."/>
            <person name="Debuchy R."/>
            <person name="Gladieux P."/>
            <person name="Hiltunen Thoren M."/>
            <person name="Johannesson H."/>
        </authorList>
    </citation>
    <scope>NUCLEOTIDE SEQUENCE</scope>
    <source>
        <strain evidence="4">SMH4131-1</strain>
    </source>
</reference>
<dbReference type="GO" id="GO:0005634">
    <property type="term" value="C:nucleus"/>
    <property type="evidence" value="ECO:0007669"/>
    <property type="project" value="TreeGrafter"/>
</dbReference>
<feature type="compositionally biased region" description="Polar residues" evidence="1">
    <location>
        <begin position="187"/>
        <end position="198"/>
    </location>
</feature>
<dbReference type="Proteomes" id="UP001286456">
    <property type="component" value="Unassembled WGS sequence"/>
</dbReference>
<feature type="compositionally biased region" description="Low complexity" evidence="1">
    <location>
        <begin position="599"/>
        <end position="612"/>
    </location>
</feature>
<organism evidence="4 5">
    <name type="scientific">Cercophora scortea</name>
    <dbReference type="NCBI Taxonomy" id="314031"/>
    <lineage>
        <taxon>Eukaryota</taxon>
        <taxon>Fungi</taxon>
        <taxon>Dikarya</taxon>
        <taxon>Ascomycota</taxon>
        <taxon>Pezizomycotina</taxon>
        <taxon>Sordariomycetes</taxon>
        <taxon>Sordariomycetidae</taxon>
        <taxon>Sordariales</taxon>
        <taxon>Lasiosphaeriaceae</taxon>
        <taxon>Cercophora</taxon>
    </lineage>
</organism>
<dbReference type="AlphaFoldDB" id="A0AAE0IVX8"/>
<dbReference type="PROSITE" id="PS50206">
    <property type="entry name" value="RHODANESE_3"/>
    <property type="match status" value="1"/>
</dbReference>
<name>A0AAE0IVX8_9PEZI</name>
<proteinExistence type="predicted"/>
<dbReference type="InterPro" id="IPR001394">
    <property type="entry name" value="Peptidase_C19_UCH"/>
</dbReference>
<feature type="domain" description="USP" evidence="3">
    <location>
        <begin position="677"/>
        <end position="1057"/>
    </location>
</feature>
<feature type="region of interest" description="Disordered" evidence="1">
    <location>
        <begin position="11"/>
        <end position="44"/>
    </location>
</feature>
<feature type="region of interest" description="Disordered" evidence="1">
    <location>
        <begin position="599"/>
        <end position="639"/>
    </location>
</feature>
<dbReference type="CDD" id="cd02257">
    <property type="entry name" value="Peptidase_C19"/>
    <property type="match status" value="1"/>
</dbReference>
<dbReference type="InterPro" id="IPR050164">
    <property type="entry name" value="Peptidase_C19"/>
</dbReference>
<dbReference type="Gene3D" id="3.40.250.10">
    <property type="entry name" value="Rhodanese-like domain"/>
    <property type="match status" value="1"/>
</dbReference>
<dbReference type="EMBL" id="JAUEPO010000002">
    <property type="protein sequence ID" value="KAK3332129.1"/>
    <property type="molecule type" value="Genomic_DNA"/>
</dbReference>
<dbReference type="InterPro" id="IPR038765">
    <property type="entry name" value="Papain-like_cys_pep_sf"/>
</dbReference>
<sequence length="1059" mass="117105">MAGSTTLLDFAGSTPATNSKNTMGFGSDRKSNGSGRGGGKRPMPHIDDIVSVTVDIDVDLVHAPIDRVLQTAETYLRQAESAKTFGRPDLALKDYIRANIVLLDIIKKNKGWVSLRDSQSHKERHQRLLQQLDASHSYFEKIKADIKADNARTGVQPTVHRPAASVEGGSAPARRNDVTETKAPDDQQPSQRGVNGTVATPEHNGAPNSPPPHSHKARPAVHPKPANLHGNALKPASAGVAPSNKIAQDLVQRFANLRANPNSAGQDPRIQTQPILPPQPATAQDAPEPQRTSLSFSDTLAEMPRVPDAIYNPVRGTISSEAAQLPSSASRAMFTRTNSTASLSTNTKSAKSPESDEYFVPAQTFGNSSSPAKRAKPSILAGFTISAEDLLRLMKTGAKDISILIIDIRSREKFDDGHIMSQATICVESQVLSRPNISANEIADSMVLAPTSEQLLFERRHEFDLIVFYDDYSDRLILTPTKPGEKAVAGLYNALSHFDFSPGSRLKPPVKLLEGGLSAWTSIVGKGGLQTSITTSAISFSTTTPMARAMMSRPSKYVIRPIQDPAEAKKWEAAISNFTAIRTTDDFLRRYPAVPVHESMASPAPAPESKSAGKLSNNVSHGDTTLHNKLPPVPTRPPPTLSKRSYIGLADDESDLNPTASRLTVKLGKDQIRKYRTGLKNTGVSCFANSSLQALFATPGFARELWTEEFKDRYQVPMKKSETYPNPQLLTKMLAKLVQLLNQGESPALLPSTLMEYVRSIHAKDSSGKQKREDLIFGGSAQQDAQEFFSFLMDNIHDETNIYRDRTPRVPKQYTSRDGTITQNAIDWWQDYSRSNASIVSKYFHGLEVYSSRCLNPRCRQETRTFNQLVLLPLQLDNITDPTDLRILIANYQKTEVVDDVSCDACHQKGQRQRTPKFARLPDRLSICLKRFGFDRDRGQANKIHTQVRFPFRDLDMSPYCAEPDPDMAQTKDQHFAGPMIYDCYAVIVHGGNRISGGHYWTFVQDDQSKDPTDWFKCNDTQVTRVKIGGRESNPEMVQEMYGQGTTSAYILLYKRRGT</sequence>
<evidence type="ECO:0000256" key="1">
    <source>
        <dbReference type="SAM" id="MobiDB-lite"/>
    </source>
</evidence>
<feature type="compositionally biased region" description="Basic and acidic residues" evidence="1">
    <location>
        <begin position="174"/>
        <end position="185"/>
    </location>
</feature>
<dbReference type="Gene3D" id="3.90.70.10">
    <property type="entry name" value="Cysteine proteinases"/>
    <property type="match status" value="1"/>
</dbReference>
<feature type="region of interest" description="Disordered" evidence="1">
    <location>
        <begin position="150"/>
        <end position="241"/>
    </location>
</feature>
<keyword evidence="5" id="KW-1185">Reference proteome</keyword>
<dbReference type="InterPro" id="IPR001763">
    <property type="entry name" value="Rhodanese-like_dom"/>
</dbReference>
<feature type="compositionally biased region" description="Polar residues" evidence="1">
    <location>
        <begin position="14"/>
        <end position="24"/>
    </location>
</feature>
<feature type="compositionally biased region" description="Polar residues" evidence="1">
    <location>
        <begin position="614"/>
        <end position="627"/>
    </location>
</feature>
<dbReference type="SUPFAM" id="SSF54001">
    <property type="entry name" value="Cysteine proteinases"/>
    <property type="match status" value="1"/>
</dbReference>
<reference evidence="4" key="2">
    <citation type="submission" date="2023-06" db="EMBL/GenBank/DDBJ databases">
        <authorList>
            <consortium name="Lawrence Berkeley National Laboratory"/>
            <person name="Haridas S."/>
            <person name="Hensen N."/>
            <person name="Bonometti L."/>
            <person name="Westerberg I."/>
            <person name="Brannstrom I.O."/>
            <person name="Guillou S."/>
            <person name="Cros-Aarteil S."/>
            <person name="Calhoun S."/>
            <person name="Kuo A."/>
            <person name="Mondo S."/>
            <person name="Pangilinan J."/>
            <person name="Riley R."/>
            <person name="Labutti K."/>
            <person name="Andreopoulos B."/>
            <person name="Lipzen A."/>
            <person name="Chen C."/>
            <person name="Yanf M."/>
            <person name="Daum C."/>
            <person name="Ng V."/>
            <person name="Clum A."/>
            <person name="Steindorff A."/>
            <person name="Ohm R."/>
            <person name="Martin F."/>
            <person name="Silar P."/>
            <person name="Natvig D."/>
            <person name="Lalanne C."/>
            <person name="Gautier V."/>
            <person name="Ament-Velasquez S.L."/>
            <person name="Kruys A."/>
            <person name="Hutchinson M.I."/>
            <person name="Powell A.J."/>
            <person name="Barry K."/>
            <person name="Miller A.N."/>
            <person name="Grigoriev I.V."/>
            <person name="Debuchy R."/>
            <person name="Gladieux P."/>
            <person name="Thoren M.H."/>
            <person name="Johannesson H."/>
        </authorList>
    </citation>
    <scope>NUCLEOTIDE SEQUENCE</scope>
    <source>
        <strain evidence="4">SMH4131-1</strain>
    </source>
</reference>
<protein>
    <submittedName>
        <fullName evidence="4">Uncharacterized protein</fullName>
    </submittedName>
</protein>
<dbReference type="GO" id="GO:0005829">
    <property type="term" value="C:cytosol"/>
    <property type="evidence" value="ECO:0007669"/>
    <property type="project" value="TreeGrafter"/>
</dbReference>
<evidence type="ECO:0000313" key="5">
    <source>
        <dbReference type="Proteomes" id="UP001286456"/>
    </source>
</evidence>
<dbReference type="PANTHER" id="PTHR24006">
    <property type="entry name" value="UBIQUITIN CARBOXYL-TERMINAL HYDROLASE"/>
    <property type="match status" value="1"/>
</dbReference>
<dbReference type="GO" id="GO:0004843">
    <property type="term" value="F:cysteine-type deubiquitinase activity"/>
    <property type="evidence" value="ECO:0007669"/>
    <property type="project" value="InterPro"/>
</dbReference>
<evidence type="ECO:0000259" key="3">
    <source>
        <dbReference type="PROSITE" id="PS50235"/>
    </source>
</evidence>
<dbReference type="PROSITE" id="PS50235">
    <property type="entry name" value="USP_3"/>
    <property type="match status" value="1"/>
</dbReference>
<dbReference type="Pfam" id="PF00443">
    <property type="entry name" value="UCH"/>
    <property type="match status" value="1"/>
</dbReference>
<evidence type="ECO:0000313" key="4">
    <source>
        <dbReference type="EMBL" id="KAK3332129.1"/>
    </source>
</evidence>
<feature type="domain" description="Rhodanese" evidence="2">
    <location>
        <begin position="399"/>
        <end position="529"/>
    </location>
</feature>
<comment type="caution">
    <text evidence="4">The sequence shown here is derived from an EMBL/GenBank/DDBJ whole genome shotgun (WGS) entry which is preliminary data.</text>
</comment>
<dbReference type="GO" id="GO:0016579">
    <property type="term" value="P:protein deubiquitination"/>
    <property type="evidence" value="ECO:0007669"/>
    <property type="project" value="InterPro"/>
</dbReference>
<dbReference type="InterPro" id="IPR028889">
    <property type="entry name" value="USP"/>
</dbReference>
<evidence type="ECO:0000259" key="2">
    <source>
        <dbReference type="PROSITE" id="PS50206"/>
    </source>
</evidence>
<dbReference type="SUPFAM" id="SSF52821">
    <property type="entry name" value="Rhodanese/Cell cycle control phosphatase"/>
    <property type="match status" value="1"/>
</dbReference>
<dbReference type="InterPro" id="IPR036873">
    <property type="entry name" value="Rhodanese-like_dom_sf"/>
</dbReference>
<gene>
    <name evidence="4" type="ORF">B0T19DRAFT_380832</name>
</gene>
<feature type="region of interest" description="Disordered" evidence="1">
    <location>
        <begin position="259"/>
        <end position="298"/>
    </location>
</feature>